<dbReference type="EMBL" id="MU157861">
    <property type="protein sequence ID" value="KAF9527421.1"/>
    <property type="molecule type" value="Genomic_DNA"/>
</dbReference>
<dbReference type="OrthoDB" id="58416at2759"/>
<dbReference type="PANTHER" id="PTHR38048">
    <property type="entry name" value="EXPRESSED PROTEIN"/>
    <property type="match status" value="1"/>
</dbReference>
<keyword evidence="3" id="KW-1185">Reference proteome</keyword>
<accession>A0A9P6EE42</accession>
<comment type="caution">
    <text evidence="2">The sequence shown here is derived from an EMBL/GenBank/DDBJ whole genome shotgun (WGS) entry which is preliminary data.</text>
</comment>
<dbReference type="InterPro" id="IPR012312">
    <property type="entry name" value="Hemerythrin-like"/>
</dbReference>
<evidence type="ECO:0000313" key="3">
    <source>
        <dbReference type="Proteomes" id="UP000807306"/>
    </source>
</evidence>
<dbReference type="InterPro" id="IPR053206">
    <property type="entry name" value="Dimeric_xanthone_biosynth"/>
</dbReference>
<organism evidence="2 3">
    <name type="scientific">Crepidotus variabilis</name>
    <dbReference type="NCBI Taxonomy" id="179855"/>
    <lineage>
        <taxon>Eukaryota</taxon>
        <taxon>Fungi</taxon>
        <taxon>Dikarya</taxon>
        <taxon>Basidiomycota</taxon>
        <taxon>Agaricomycotina</taxon>
        <taxon>Agaricomycetes</taxon>
        <taxon>Agaricomycetidae</taxon>
        <taxon>Agaricales</taxon>
        <taxon>Agaricineae</taxon>
        <taxon>Crepidotaceae</taxon>
        <taxon>Crepidotus</taxon>
    </lineage>
</organism>
<sequence length="239" mass="27449">MPAPYPLIEIPPGDFSNQFDYPAISMAAAHNIFIQGVNAMAAHALHVTDEKVQPFMLFCLSVLEVVHHHHRVEETYYFDALEKKLGEGYLTESKDEHGTFVPQIEATESWLEDVRDGKTIYDGSGFLAQINSWADDMIHHLNHEVERLDREKIKECFTVNELKAIESEFMKVALKDANFYTSLPILLVCGNPATPWFPPFPLPLRWAIRYWFSRRHREAWEFGLLDLDGIVKPLPSPPT</sequence>
<protein>
    <recommendedName>
        <fullName evidence="1">Hemerythrin-like domain-containing protein</fullName>
    </recommendedName>
</protein>
<dbReference type="Pfam" id="PF01814">
    <property type="entry name" value="Hemerythrin"/>
    <property type="match status" value="1"/>
</dbReference>
<evidence type="ECO:0000313" key="2">
    <source>
        <dbReference type="EMBL" id="KAF9527421.1"/>
    </source>
</evidence>
<dbReference type="Proteomes" id="UP000807306">
    <property type="component" value="Unassembled WGS sequence"/>
</dbReference>
<dbReference type="Gene3D" id="1.20.120.520">
    <property type="entry name" value="nmb1532 protein domain like"/>
    <property type="match status" value="1"/>
</dbReference>
<feature type="domain" description="Hemerythrin-like" evidence="1">
    <location>
        <begin position="28"/>
        <end position="144"/>
    </location>
</feature>
<dbReference type="PANTHER" id="PTHR38048:SF2">
    <property type="entry name" value="HEMERYTHRIN-LIKE DOMAIN-CONTAINING PROTEIN"/>
    <property type="match status" value="1"/>
</dbReference>
<gene>
    <name evidence="2" type="ORF">CPB83DRAFT_836591</name>
</gene>
<evidence type="ECO:0000259" key="1">
    <source>
        <dbReference type="Pfam" id="PF01814"/>
    </source>
</evidence>
<reference evidence="2" key="1">
    <citation type="submission" date="2020-11" db="EMBL/GenBank/DDBJ databases">
        <authorList>
            <consortium name="DOE Joint Genome Institute"/>
            <person name="Ahrendt S."/>
            <person name="Riley R."/>
            <person name="Andreopoulos W."/>
            <person name="Labutti K."/>
            <person name="Pangilinan J."/>
            <person name="Ruiz-Duenas F.J."/>
            <person name="Barrasa J.M."/>
            <person name="Sanchez-Garcia M."/>
            <person name="Camarero S."/>
            <person name="Miyauchi S."/>
            <person name="Serrano A."/>
            <person name="Linde D."/>
            <person name="Babiker R."/>
            <person name="Drula E."/>
            <person name="Ayuso-Fernandez I."/>
            <person name="Pacheco R."/>
            <person name="Padilla G."/>
            <person name="Ferreira P."/>
            <person name="Barriuso J."/>
            <person name="Kellner H."/>
            <person name="Castanera R."/>
            <person name="Alfaro M."/>
            <person name="Ramirez L."/>
            <person name="Pisabarro A.G."/>
            <person name="Kuo A."/>
            <person name="Tritt A."/>
            <person name="Lipzen A."/>
            <person name="He G."/>
            <person name="Yan M."/>
            <person name="Ng V."/>
            <person name="Cullen D."/>
            <person name="Martin F."/>
            <person name="Rosso M.-N."/>
            <person name="Henrissat B."/>
            <person name="Hibbett D."/>
            <person name="Martinez A.T."/>
            <person name="Grigoriev I.V."/>
        </authorList>
    </citation>
    <scope>NUCLEOTIDE SEQUENCE</scope>
    <source>
        <strain evidence="2">CBS 506.95</strain>
    </source>
</reference>
<name>A0A9P6EE42_9AGAR</name>
<proteinExistence type="predicted"/>
<dbReference type="AlphaFoldDB" id="A0A9P6EE42"/>